<gene>
    <name evidence="1" type="ORF">CWI38_1627p0020</name>
</gene>
<proteinExistence type="predicted"/>
<sequence length="130" mass="15070">MIDKYFFTAFIEESLQKYTIKPLKDKKKYDIKLFCSSFLPKILSTKNISLKTNDKGTYIIITDVLPLYLEYKNNWSLIHSKMLKVSVSSNNEVLVLIDEVLVVINEVLVLIMRCVSIGIGFWRDGLEKDV</sequence>
<keyword evidence="2" id="KW-1185">Reference proteome</keyword>
<comment type="caution">
    <text evidence="1">The sequence shown here is derived from an EMBL/GenBank/DDBJ whole genome shotgun (WGS) entry which is preliminary data.</text>
</comment>
<dbReference type="EMBL" id="PITK01001627">
    <property type="protein sequence ID" value="TBU10652.1"/>
    <property type="molecule type" value="Genomic_DNA"/>
</dbReference>
<reference evidence="1 2" key="1">
    <citation type="submission" date="2017-12" db="EMBL/GenBank/DDBJ databases">
        <authorList>
            <person name="Pombert J.-F."/>
            <person name="Haag K.L."/>
            <person name="Ebert D."/>
        </authorList>
    </citation>
    <scope>NUCLEOTIDE SEQUENCE [LARGE SCALE GENOMIC DNA]</scope>
    <source>
        <strain evidence="1">IL-G-3</strain>
    </source>
</reference>
<dbReference type="VEuPathDB" id="MicrosporidiaDB:CWI38_1627p0020"/>
<evidence type="ECO:0000313" key="2">
    <source>
        <dbReference type="Proteomes" id="UP000292282"/>
    </source>
</evidence>
<dbReference type="AlphaFoldDB" id="A0A4V2JX67"/>
<accession>A0A4V2JX67</accession>
<name>A0A4V2JX67_9MICR</name>
<organism evidence="1 2">
    <name type="scientific">Hamiltosporidium tvaerminnensis</name>
    <dbReference type="NCBI Taxonomy" id="1176355"/>
    <lineage>
        <taxon>Eukaryota</taxon>
        <taxon>Fungi</taxon>
        <taxon>Fungi incertae sedis</taxon>
        <taxon>Microsporidia</taxon>
        <taxon>Dubosqiidae</taxon>
        <taxon>Hamiltosporidium</taxon>
    </lineage>
</organism>
<dbReference type="Proteomes" id="UP000292282">
    <property type="component" value="Unassembled WGS sequence"/>
</dbReference>
<evidence type="ECO:0000313" key="1">
    <source>
        <dbReference type="EMBL" id="TBU10652.1"/>
    </source>
</evidence>
<protein>
    <submittedName>
        <fullName evidence="1">Uncharacterized protein</fullName>
    </submittedName>
</protein>